<evidence type="ECO:0000313" key="3">
    <source>
        <dbReference type="Proteomes" id="UP000243579"/>
    </source>
</evidence>
<keyword evidence="1" id="KW-0472">Membrane</keyword>
<accession>A0A1V9Y4W0</accession>
<evidence type="ECO:0000256" key="1">
    <source>
        <dbReference type="SAM" id="Phobius"/>
    </source>
</evidence>
<dbReference type="Gene3D" id="3.40.50.1820">
    <property type="entry name" value="alpha/beta hydrolase"/>
    <property type="match status" value="1"/>
</dbReference>
<dbReference type="InterPro" id="IPR029058">
    <property type="entry name" value="AB_hydrolase_fold"/>
</dbReference>
<dbReference type="SUPFAM" id="SSF53474">
    <property type="entry name" value="alpha/beta-Hydrolases"/>
    <property type="match status" value="1"/>
</dbReference>
<dbReference type="PANTHER" id="PTHR22538">
    <property type="entry name" value="CILIA- AND FLAGELLA-ASSOCIATED PROTEIN 74"/>
    <property type="match status" value="1"/>
</dbReference>
<sequence>MQLSPRLNDPIVEMAAPTPPSRNKLHWIIGAVVFCGVVCASVGAIFVHKTKVYNNARDITANIQQAPGLLITLTVKRKSMSFNGQSSAQVYVIPHAATADGNVAFDAFLSQEGPNATQNYVLLDGRAYFSTVMNGVVTDAQCLTESQVPPVQLMQSSLVQSKVVDTINGVPSSASCGNGKLLHLTFAGESFVFCNSPENKLSHATGTDLDMTIEYLSDPTQIPDFDVPHVPGQPALDCPVVVTPSSVEEPASTLTETARAVVDVVSGNVRAVTLERSSCGCKGPKKPCLFVHGVGNFYDGPMTNTDLLYWGFAHNHVPCCSSTKFVHFETIHNGWDQPKVQHQFCDAALAVSGSATKTVGSIILITHSMGNLIVGGAVASGVCNLSNKVSWLSVSGPLQGSAAANLLEDDCKSDNWLIIPVAGAASLLGFCPAPEAFLSLKKQSTVNTSLQAKYLAAQAVRSQHVTKVLCGVSSWGLNTVYAPILWLVGKMANFGTNNDGMVDYPSCSVGISGFSTNPTDGNYIASINHADGTFRNGDGWWGSDRKPVKWLDTAANLLEDDCKSDNWLIIPVAGAASLLEFLSGTRFLLKPKDADVGGYHGAFALVQYPTAENDGMVDFSSCADGLVVFTKASTAASHDKAKIIHADSTYLNG</sequence>
<dbReference type="Proteomes" id="UP000243579">
    <property type="component" value="Unassembled WGS sequence"/>
</dbReference>
<keyword evidence="1" id="KW-1133">Transmembrane helix</keyword>
<keyword evidence="3" id="KW-1185">Reference proteome</keyword>
<dbReference type="AlphaFoldDB" id="A0A1V9Y4W0"/>
<reference evidence="2 3" key="1">
    <citation type="journal article" date="2014" name="Genome Biol. Evol.">
        <title>The secreted proteins of Achlya hypogyna and Thraustotheca clavata identify the ancestral oomycete secretome and reveal gene acquisitions by horizontal gene transfer.</title>
        <authorList>
            <person name="Misner I."/>
            <person name="Blouin N."/>
            <person name="Leonard G."/>
            <person name="Richards T.A."/>
            <person name="Lane C.E."/>
        </authorList>
    </citation>
    <scope>NUCLEOTIDE SEQUENCE [LARGE SCALE GENOMIC DNA]</scope>
    <source>
        <strain evidence="2 3">ATCC 48635</strain>
    </source>
</reference>
<comment type="caution">
    <text evidence="2">The sequence shown here is derived from an EMBL/GenBank/DDBJ whole genome shotgun (WGS) entry which is preliminary data.</text>
</comment>
<evidence type="ECO:0000313" key="2">
    <source>
        <dbReference type="EMBL" id="OQR80746.1"/>
    </source>
</evidence>
<gene>
    <name evidence="2" type="ORF">ACHHYP_17244</name>
</gene>
<organism evidence="2 3">
    <name type="scientific">Achlya hypogyna</name>
    <name type="common">Oomycete</name>
    <name type="synonym">Protoachlya hypogyna</name>
    <dbReference type="NCBI Taxonomy" id="1202772"/>
    <lineage>
        <taxon>Eukaryota</taxon>
        <taxon>Sar</taxon>
        <taxon>Stramenopiles</taxon>
        <taxon>Oomycota</taxon>
        <taxon>Saprolegniomycetes</taxon>
        <taxon>Saprolegniales</taxon>
        <taxon>Achlyaceae</taxon>
        <taxon>Achlya</taxon>
    </lineage>
</organism>
<feature type="transmembrane region" description="Helical" evidence="1">
    <location>
        <begin position="27"/>
        <end position="47"/>
    </location>
</feature>
<dbReference type="OrthoDB" id="62984at2759"/>
<proteinExistence type="predicted"/>
<name>A0A1V9Y4W0_ACHHY</name>
<keyword evidence="1" id="KW-0812">Transmembrane</keyword>
<dbReference type="EMBL" id="JNBR01002877">
    <property type="protein sequence ID" value="OQR80746.1"/>
    <property type="molecule type" value="Genomic_DNA"/>
</dbReference>
<protein>
    <submittedName>
        <fullName evidence="2">Uncharacterized protein</fullName>
    </submittedName>
</protein>
<dbReference type="PANTHER" id="PTHR22538:SF1">
    <property type="entry name" value="VWFD DOMAIN-CONTAINING PROTEIN"/>
    <property type="match status" value="1"/>
</dbReference>